<organism evidence="2 3">
    <name type="scientific">Clonostachys chloroleuca</name>
    <dbReference type="NCBI Taxonomy" id="1926264"/>
    <lineage>
        <taxon>Eukaryota</taxon>
        <taxon>Fungi</taxon>
        <taxon>Dikarya</taxon>
        <taxon>Ascomycota</taxon>
        <taxon>Pezizomycotina</taxon>
        <taxon>Sordariomycetes</taxon>
        <taxon>Hypocreomycetidae</taxon>
        <taxon>Hypocreales</taxon>
        <taxon>Bionectriaceae</taxon>
        <taxon>Clonostachys</taxon>
    </lineage>
</organism>
<proteinExistence type="predicted"/>
<dbReference type="Gene3D" id="3.40.50.12780">
    <property type="entry name" value="N-terminal domain of ligase-like"/>
    <property type="match status" value="1"/>
</dbReference>
<dbReference type="Gene3D" id="3.40.50.980">
    <property type="match status" value="1"/>
</dbReference>
<dbReference type="Gene3D" id="3.30.300.30">
    <property type="match status" value="1"/>
</dbReference>
<dbReference type="Pfam" id="PF13193">
    <property type="entry name" value="AMP-binding_C"/>
    <property type="match status" value="1"/>
</dbReference>
<comment type="caution">
    <text evidence="2">The sequence shown here is derived from an EMBL/GenBank/DDBJ whole genome shotgun (WGS) entry which is preliminary data.</text>
</comment>
<dbReference type="GO" id="GO:0031956">
    <property type="term" value="F:medium-chain fatty acid-CoA ligase activity"/>
    <property type="evidence" value="ECO:0007669"/>
    <property type="project" value="TreeGrafter"/>
</dbReference>
<sequence length="192" mass="21585">MLLEERCTVLHGVPTMFTAVIKELEKTGRLVNTIRKGFVAGTKVPRAMLLEMGEKLGFRHIASPYVTGDEGVIDEHGYLTITGRIKDIIIRGGENIYPIEIEERLLHHPAIGQASVVGLQDPRYGESVNAFLELRPNQTKPKLEELKSWVRETLGRHKPPVRVFWVGNGESITQYPVTGSGKIRMETEGDWK</sequence>
<feature type="domain" description="AMP-binding enzyme C-terminal" evidence="1">
    <location>
        <begin position="100"/>
        <end position="166"/>
    </location>
</feature>
<evidence type="ECO:0000313" key="2">
    <source>
        <dbReference type="EMBL" id="CAI6090568.1"/>
    </source>
</evidence>
<dbReference type="SUPFAM" id="SSF56801">
    <property type="entry name" value="Acetyl-CoA synthetase-like"/>
    <property type="match status" value="1"/>
</dbReference>
<keyword evidence="3" id="KW-1185">Reference proteome</keyword>
<evidence type="ECO:0000313" key="3">
    <source>
        <dbReference type="Proteomes" id="UP001160390"/>
    </source>
</evidence>
<dbReference type="InterPro" id="IPR045851">
    <property type="entry name" value="AMP-bd_C_sf"/>
</dbReference>
<dbReference type="GO" id="GO:0006631">
    <property type="term" value="P:fatty acid metabolic process"/>
    <property type="evidence" value="ECO:0007669"/>
    <property type="project" value="TreeGrafter"/>
</dbReference>
<accession>A0AA35M4Z4</accession>
<protein>
    <recommendedName>
        <fullName evidence="1">AMP-binding enzyme C-terminal domain-containing protein</fullName>
    </recommendedName>
</protein>
<dbReference type="PANTHER" id="PTHR43201:SF6">
    <property type="entry name" value="ACYL COA SYNTHETASE (EUROFUNG)"/>
    <property type="match status" value="1"/>
</dbReference>
<dbReference type="InterPro" id="IPR042099">
    <property type="entry name" value="ANL_N_sf"/>
</dbReference>
<dbReference type="InterPro" id="IPR025110">
    <property type="entry name" value="AMP-bd_C"/>
</dbReference>
<dbReference type="PANTHER" id="PTHR43201">
    <property type="entry name" value="ACYL-COA SYNTHETASE"/>
    <property type="match status" value="1"/>
</dbReference>
<dbReference type="AlphaFoldDB" id="A0AA35M4Z4"/>
<reference evidence="2" key="1">
    <citation type="submission" date="2023-01" db="EMBL/GenBank/DDBJ databases">
        <authorList>
            <person name="Piombo E."/>
        </authorList>
    </citation>
    <scope>NUCLEOTIDE SEQUENCE</scope>
</reference>
<gene>
    <name evidence="2" type="ORF">CCHLO57077_00014892</name>
</gene>
<dbReference type="Proteomes" id="UP001160390">
    <property type="component" value="Unassembled WGS sequence"/>
</dbReference>
<evidence type="ECO:0000259" key="1">
    <source>
        <dbReference type="Pfam" id="PF13193"/>
    </source>
</evidence>
<dbReference type="EMBL" id="CABFNP030001029">
    <property type="protein sequence ID" value="CAI6090568.1"/>
    <property type="molecule type" value="Genomic_DNA"/>
</dbReference>
<name>A0AA35M4Z4_9HYPO</name>